<dbReference type="AlphaFoldDB" id="A0A0R3T7P4"/>
<evidence type="ECO:0000313" key="2">
    <source>
        <dbReference type="EMBL" id="VDN98940.1"/>
    </source>
</evidence>
<dbReference type="EMBL" id="UZAE01001693">
    <property type="protein sequence ID" value="VDN98940.1"/>
    <property type="molecule type" value="Genomic_DNA"/>
</dbReference>
<accession>A0A0R3T7P4</accession>
<gene>
    <name evidence="2" type="ORF">HNAJ_LOCUS3081</name>
</gene>
<sequence>MGNCASTTHRFFRLTRHRLVRKDSPMRVDEAVEAGEETRNNTGHEGVGGSDYEVDIITDIDADSECSSTLGEFPSLENLCEGDEELEQIKNSIEPENTSEKAVQKKVEDEIEIERREYEYEHEYEDSECSSSLREFLMLERLCEEYEEAKQRTRERRDQEKLEGNLRGFEVTS</sequence>
<dbReference type="Proteomes" id="UP000278807">
    <property type="component" value="Unassembled WGS sequence"/>
</dbReference>
<reference evidence="4" key="1">
    <citation type="submission" date="2017-02" db="UniProtKB">
        <authorList>
            <consortium name="WormBaseParasite"/>
        </authorList>
    </citation>
    <scope>IDENTIFICATION</scope>
</reference>
<evidence type="ECO:0000256" key="1">
    <source>
        <dbReference type="SAM" id="MobiDB-lite"/>
    </source>
</evidence>
<organism evidence="4">
    <name type="scientific">Rodentolepis nana</name>
    <name type="common">Dwarf tapeworm</name>
    <name type="synonym">Hymenolepis nana</name>
    <dbReference type="NCBI Taxonomy" id="102285"/>
    <lineage>
        <taxon>Eukaryota</taxon>
        <taxon>Metazoa</taxon>
        <taxon>Spiralia</taxon>
        <taxon>Lophotrochozoa</taxon>
        <taxon>Platyhelminthes</taxon>
        <taxon>Cestoda</taxon>
        <taxon>Eucestoda</taxon>
        <taxon>Cyclophyllidea</taxon>
        <taxon>Hymenolepididae</taxon>
        <taxon>Rodentolepis</taxon>
    </lineage>
</organism>
<keyword evidence="3" id="KW-1185">Reference proteome</keyword>
<feature type="compositionally biased region" description="Basic and acidic residues" evidence="1">
    <location>
        <begin position="149"/>
        <end position="164"/>
    </location>
</feature>
<dbReference type="WBParaSite" id="HNAJ_0000308201-mRNA-1">
    <property type="protein sequence ID" value="HNAJ_0000308201-mRNA-1"/>
    <property type="gene ID" value="HNAJ_0000308201"/>
</dbReference>
<reference evidence="2 3" key="2">
    <citation type="submission" date="2018-11" db="EMBL/GenBank/DDBJ databases">
        <authorList>
            <consortium name="Pathogen Informatics"/>
        </authorList>
    </citation>
    <scope>NUCLEOTIDE SEQUENCE [LARGE SCALE GENOMIC DNA]</scope>
</reference>
<feature type="region of interest" description="Disordered" evidence="1">
    <location>
        <begin position="149"/>
        <end position="173"/>
    </location>
</feature>
<protein>
    <submittedName>
        <fullName evidence="2 4">Uncharacterized protein</fullName>
    </submittedName>
</protein>
<evidence type="ECO:0000313" key="3">
    <source>
        <dbReference type="Proteomes" id="UP000278807"/>
    </source>
</evidence>
<proteinExistence type="predicted"/>
<name>A0A0R3T7P4_RODNA</name>
<evidence type="ECO:0000313" key="4">
    <source>
        <dbReference type="WBParaSite" id="HNAJ_0000308201-mRNA-1"/>
    </source>
</evidence>